<evidence type="ECO:0000256" key="2">
    <source>
        <dbReference type="SAM" id="SignalP"/>
    </source>
</evidence>
<dbReference type="OrthoDB" id="187139at2759"/>
<dbReference type="Gene3D" id="2.160.20.10">
    <property type="entry name" value="Single-stranded right-handed beta-helix, Pectin lyase-like"/>
    <property type="match status" value="1"/>
</dbReference>
<dbReference type="InterPro" id="IPR024535">
    <property type="entry name" value="RHGA/B-epi-like_pectate_lyase"/>
</dbReference>
<dbReference type="InParanoid" id="E1ZLX3"/>
<evidence type="ECO:0000313" key="4">
    <source>
        <dbReference type="EMBL" id="EFN53339.1"/>
    </source>
</evidence>
<accession>E1ZLX3</accession>
<dbReference type="AlphaFoldDB" id="E1ZLX3"/>
<dbReference type="InterPro" id="IPR012334">
    <property type="entry name" value="Pectin_lyas_fold"/>
</dbReference>
<dbReference type="InterPro" id="IPR043159">
    <property type="entry name" value="Lectin_gal-bd_sf"/>
</dbReference>
<dbReference type="Gene3D" id="2.60.120.740">
    <property type="match status" value="1"/>
</dbReference>
<dbReference type="EMBL" id="GL433852">
    <property type="protein sequence ID" value="EFN53339.1"/>
    <property type="molecule type" value="Genomic_DNA"/>
</dbReference>
<feature type="compositionally biased region" description="Pro residues" evidence="1">
    <location>
        <begin position="178"/>
        <end position="188"/>
    </location>
</feature>
<dbReference type="KEGG" id="cvr:CHLNCDRAFT_137067"/>
<dbReference type="GeneID" id="17352701"/>
<dbReference type="Proteomes" id="UP000008141">
    <property type="component" value="Unassembled WGS sequence"/>
</dbReference>
<protein>
    <recommendedName>
        <fullName evidence="3">Rhamnogalacturonase A/B/Epimerase-like pectate lyase domain-containing protein</fullName>
    </recommendedName>
</protein>
<keyword evidence="5" id="KW-1185">Reference proteome</keyword>
<dbReference type="InterPro" id="IPR011050">
    <property type="entry name" value="Pectin_lyase_fold/virulence"/>
</dbReference>
<feature type="region of interest" description="Disordered" evidence="1">
    <location>
        <begin position="53"/>
        <end position="76"/>
    </location>
</feature>
<evidence type="ECO:0000259" key="3">
    <source>
        <dbReference type="Pfam" id="PF12708"/>
    </source>
</evidence>
<reference evidence="4 5" key="1">
    <citation type="journal article" date="2010" name="Plant Cell">
        <title>The Chlorella variabilis NC64A genome reveals adaptation to photosymbiosis, coevolution with viruses, and cryptic sex.</title>
        <authorList>
            <person name="Blanc G."/>
            <person name="Duncan G."/>
            <person name="Agarkova I."/>
            <person name="Borodovsky M."/>
            <person name="Gurnon J."/>
            <person name="Kuo A."/>
            <person name="Lindquist E."/>
            <person name="Lucas S."/>
            <person name="Pangilinan J."/>
            <person name="Polle J."/>
            <person name="Salamov A."/>
            <person name="Terry A."/>
            <person name="Yamada T."/>
            <person name="Dunigan D.D."/>
            <person name="Grigoriev I.V."/>
            <person name="Claverie J.M."/>
            <person name="Van Etten J.L."/>
        </authorList>
    </citation>
    <scope>NUCLEOTIDE SEQUENCE [LARGE SCALE GENOMIC DNA]</scope>
    <source>
        <strain evidence="4 5">NC64A</strain>
    </source>
</reference>
<evidence type="ECO:0000256" key="1">
    <source>
        <dbReference type="SAM" id="MobiDB-lite"/>
    </source>
</evidence>
<dbReference type="Pfam" id="PF12708">
    <property type="entry name" value="Pect-lyase_RHGA_epim"/>
    <property type="match status" value="1"/>
</dbReference>
<evidence type="ECO:0000313" key="5">
    <source>
        <dbReference type="Proteomes" id="UP000008141"/>
    </source>
</evidence>
<feature type="signal peptide" evidence="2">
    <location>
        <begin position="1"/>
        <end position="25"/>
    </location>
</feature>
<proteinExistence type="predicted"/>
<keyword evidence="2" id="KW-0732">Signal</keyword>
<feature type="region of interest" description="Disordered" evidence="1">
    <location>
        <begin position="166"/>
        <end position="192"/>
    </location>
</feature>
<dbReference type="SUPFAM" id="SSF51126">
    <property type="entry name" value="Pectin lyase-like"/>
    <property type="match status" value="2"/>
</dbReference>
<organism evidence="5">
    <name type="scientific">Chlorella variabilis</name>
    <name type="common">Green alga</name>
    <dbReference type="NCBI Taxonomy" id="554065"/>
    <lineage>
        <taxon>Eukaryota</taxon>
        <taxon>Viridiplantae</taxon>
        <taxon>Chlorophyta</taxon>
        <taxon>core chlorophytes</taxon>
        <taxon>Trebouxiophyceae</taxon>
        <taxon>Chlorellales</taxon>
        <taxon>Chlorellaceae</taxon>
        <taxon>Chlorella clade</taxon>
        <taxon>Chlorella</taxon>
    </lineage>
</organism>
<name>E1ZLX3_CHLVA</name>
<feature type="domain" description="Rhamnogalacturonase A/B/Epimerase-like pectate lyase" evidence="3">
    <location>
        <begin position="235"/>
        <end position="301"/>
    </location>
</feature>
<gene>
    <name evidence="4" type="ORF">CHLNCDRAFT_137067</name>
</gene>
<feature type="chain" id="PRO_5003155884" description="Rhamnogalacturonase A/B/Epimerase-like pectate lyase domain-containing protein" evidence="2">
    <location>
        <begin position="26"/>
        <end position="876"/>
    </location>
</feature>
<sequence>MGAARRAGLLAALAVVICAAGVVSAAKESEDKAQAQATNPLYQAAAKKATDANPSSGFELVPSPPVSPDDVGGGEDASVIVGDEGAAFAGCGGDSEIISAILDPIYGNAAVGCNASDSYRIMAAGCLGLRECVVRASADVFQDACPPGVGKTLSFSYKCSPGAVTPPDGGGGGGGVAPPSPNPPPPPDLGNAQASVLWGANGELYRPGGRLGDWSQAGYSASERPIPNYPVKYDVRNYGARGDGFTDDSGAIQAAINAASVEAARTGNGVAVYMPDGTYAIRKTVKITQSNVVLRGSSVDRCILYFPVPLQDVYGSATVWAFGGAWLSAVGKRMDSKDATTRLTDVTANANRGDYRLQVASTNGIVPRMWVRLFMPSSDSTGRRRLQSIDSGAAPRAGRKLRQALPVPQGKVSVLGGAEAPTQPVPNGKVTVLNTQPQQQPQQQQEGPVVPLVFEDPSLQAALEAAMKAQWEIAAAVDADPNKVPAQSLEPNGTNPLGLDPMLLAAAYYGVQAMAFDQDVVEGEPDKAPATATLGTLESYLYGNNVADSGTATNMFYGKERVRYLSRVVAVGPGWVQFERPLPYDVRLKWKPVLHRFAPKVSGVGFESFQMVFKWSPYPDHLEVKGMNGIALYDLANSWVTNVKVVDADNGVMATGVDLVTFSDIVTQFTKPRGTNDMAKRQLNGHHAIWTSTCSLVLVTRFDIQQRWFHDLSVDAMAEHTVYSSGRGLDINIDCHRAAVHNNLFTNINTGLGLRTFASGGEKSRGANAAANSTWWAVYPSPTRPVSVPSCDFGPMLTFFGSWLAPSPRRRLQQAEPVNATALLDEATAVKVSAQAVSPWCTQQGWFVEQVDAGKTVYPADLFAAQVAARKEGRMR</sequence>
<dbReference type="eggNOG" id="ENOG502R8TM">
    <property type="taxonomic scope" value="Eukaryota"/>
</dbReference>
<dbReference type="RefSeq" id="XP_005845441.1">
    <property type="nucleotide sequence ID" value="XM_005845379.1"/>
</dbReference>